<feature type="region of interest" description="Disordered" evidence="1">
    <location>
        <begin position="63"/>
        <end position="91"/>
    </location>
</feature>
<keyword evidence="3" id="KW-1185">Reference proteome</keyword>
<dbReference type="RefSeq" id="WP_376881156.1">
    <property type="nucleotide sequence ID" value="NZ_JBHUHP010000030.1"/>
</dbReference>
<gene>
    <name evidence="2" type="ORF">ACFSHS_21760</name>
</gene>
<dbReference type="EMBL" id="JBHUHP010000030">
    <property type="protein sequence ID" value="MFD2094202.1"/>
    <property type="molecule type" value="Genomic_DNA"/>
</dbReference>
<name>A0ABW4XGL0_9ACTN</name>
<evidence type="ECO:0000313" key="2">
    <source>
        <dbReference type="EMBL" id="MFD2094202.1"/>
    </source>
</evidence>
<evidence type="ECO:0000256" key="1">
    <source>
        <dbReference type="SAM" id="MobiDB-lite"/>
    </source>
</evidence>
<protein>
    <submittedName>
        <fullName evidence="2">Uncharacterized protein</fullName>
    </submittedName>
</protein>
<reference evidence="3" key="1">
    <citation type="journal article" date="2019" name="Int. J. Syst. Evol. Microbiol.">
        <title>The Global Catalogue of Microorganisms (GCM) 10K type strain sequencing project: providing services to taxonomists for standard genome sequencing and annotation.</title>
        <authorList>
            <consortium name="The Broad Institute Genomics Platform"/>
            <consortium name="The Broad Institute Genome Sequencing Center for Infectious Disease"/>
            <person name="Wu L."/>
            <person name="Ma J."/>
        </authorList>
    </citation>
    <scope>NUCLEOTIDE SEQUENCE [LARGE SCALE GENOMIC DNA]</scope>
    <source>
        <strain evidence="3">JCM 3338</strain>
    </source>
</reference>
<organism evidence="2 3">
    <name type="scientific">Blastococcus deserti</name>
    <dbReference type="NCBI Taxonomy" id="2259033"/>
    <lineage>
        <taxon>Bacteria</taxon>
        <taxon>Bacillati</taxon>
        <taxon>Actinomycetota</taxon>
        <taxon>Actinomycetes</taxon>
        <taxon>Geodermatophilales</taxon>
        <taxon>Geodermatophilaceae</taxon>
        <taxon>Blastococcus</taxon>
    </lineage>
</organism>
<sequence length="91" mass="9714">MTTEIGRSSARLRIRVECTPLLAPKPSMPRKTLAPSPSAVRAMHDLGVERVVAHGVRLADDHRQPLRGLTSSSSAEGAHLCPDPLASTPVK</sequence>
<dbReference type="Proteomes" id="UP001597402">
    <property type="component" value="Unassembled WGS sequence"/>
</dbReference>
<accession>A0ABW4XGL0</accession>
<evidence type="ECO:0000313" key="3">
    <source>
        <dbReference type="Proteomes" id="UP001597402"/>
    </source>
</evidence>
<proteinExistence type="predicted"/>
<comment type="caution">
    <text evidence="2">The sequence shown here is derived from an EMBL/GenBank/DDBJ whole genome shotgun (WGS) entry which is preliminary data.</text>
</comment>